<keyword evidence="2" id="KW-1185">Reference proteome</keyword>
<protein>
    <submittedName>
        <fullName evidence="1">Uncharacterized protein</fullName>
    </submittedName>
</protein>
<evidence type="ECO:0000313" key="2">
    <source>
        <dbReference type="Proteomes" id="UP001162131"/>
    </source>
</evidence>
<sequence>MEMSSVLNNQDSEFSALITPIKSHLRPTIKISSNRRYKSFTDPSRILSLSSGKGKHHNDSLISELSKKHREKSFNSSMIPIKTGFFPSITIKESESLILDAKTPTFMGNGYQTPFNVTFRPLERWTVDQPKKVRRFPREIFGQIKRKRLSI</sequence>
<proteinExistence type="predicted"/>
<gene>
    <name evidence="1" type="ORF">BSTOLATCC_MIC14637</name>
</gene>
<dbReference type="AlphaFoldDB" id="A0AAU9IRY9"/>
<accession>A0AAU9IRY9</accession>
<organism evidence="1 2">
    <name type="scientific">Blepharisma stoltei</name>
    <dbReference type="NCBI Taxonomy" id="1481888"/>
    <lineage>
        <taxon>Eukaryota</taxon>
        <taxon>Sar</taxon>
        <taxon>Alveolata</taxon>
        <taxon>Ciliophora</taxon>
        <taxon>Postciliodesmatophora</taxon>
        <taxon>Heterotrichea</taxon>
        <taxon>Heterotrichida</taxon>
        <taxon>Blepharismidae</taxon>
        <taxon>Blepharisma</taxon>
    </lineage>
</organism>
<reference evidence="1" key="1">
    <citation type="submission" date="2021-09" db="EMBL/GenBank/DDBJ databases">
        <authorList>
            <consortium name="AG Swart"/>
            <person name="Singh M."/>
            <person name="Singh A."/>
            <person name="Seah K."/>
            <person name="Emmerich C."/>
        </authorList>
    </citation>
    <scope>NUCLEOTIDE SEQUENCE</scope>
    <source>
        <strain evidence="1">ATCC30299</strain>
    </source>
</reference>
<evidence type="ECO:0000313" key="1">
    <source>
        <dbReference type="EMBL" id="CAG9315893.1"/>
    </source>
</evidence>
<dbReference type="Proteomes" id="UP001162131">
    <property type="component" value="Unassembled WGS sequence"/>
</dbReference>
<comment type="caution">
    <text evidence="1">The sequence shown here is derived from an EMBL/GenBank/DDBJ whole genome shotgun (WGS) entry which is preliminary data.</text>
</comment>
<name>A0AAU9IRY9_9CILI</name>
<dbReference type="EMBL" id="CAJZBQ010000014">
    <property type="protein sequence ID" value="CAG9315893.1"/>
    <property type="molecule type" value="Genomic_DNA"/>
</dbReference>